<dbReference type="PANTHER" id="PTHR30506:SF3">
    <property type="entry name" value="UPF0126 INNER MEMBRANE PROTEIN YADS-RELATED"/>
    <property type="match status" value="1"/>
</dbReference>
<dbReference type="PANTHER" id="PTHR30506">
    <property type="entry name" value="INNER MEMBRANE PROTEIN"/>
    <property type="match status" value="1"/>
</dbReference>
<evidence type="ECO:0000256" key="7">
    <source>
        <dbReference type="SAM" id="Phobius"/>
    </source>
</evidence>
<feature type="transmembrane region" description="Helical" evidence="7">
    <location>
        <begin position="6"/>
        <end position="25"/>
    </location>
</feature>
<comment type="similarity">
    <text evidence="2">Belongs to the UPF0126 family.</text>
</comment>
<feature type="transmembrane region" description="Helical" evidence="7">
    <location>
        <begin position="92"/>
        <end position="119"/>
    </location>
</feature>
<evidence type="ECO:0000256" key="4">
    <source>
        <dbReference type="ARBA" id="ARBA00022692"/>
    </source>
</evidence>
<dbReference type="OrthoDB" id="9791874at2"/>
<keyword evidence="6 7" id="KW-0472">Membrane</keyword>
<name>A0A1G5V6H5_9FIRM</name>
<dbReference type="InterPro" id="IPR005115">
    <property type="entry name" value="Gly_transporter"/>
</dbReference>
<feature type="transmembrane region" description="Helical" evidence="7">
    <location>
        <begin position="61"/>
        <end position="80"/>
    </location>
</feature>
<keyword evidence="4 7" id="KW-0812">Transmembrane</keyword>
<evidence type="ECO:0000313" key="9">
    <source>
        <dbReference type="EMBL" id="SDA41404.1"/>
    </source>
</evidence>
<dbReference type="STRING" id="209880.SAMN02910343_00399"/>
<dbReference type="GeneID" id="87755445"/>
<comment type="subcellular location">
    <subcellularLocation>
        <location evidence="1">Cell membrane</location>
        <topology evidence="1">Multi-pass membrane protein</topology>
    </subcellularLocation>
</comment>
<dbReference type="Pfam" id="PF03458">
    <property type="entry name" value="Gly_transporter"/>
    <property type="match status" value="2"/>
</dbReference>
<dbReference type="Proteomes" id="UP000199689">
    <property type="component" value="Unassembled WGS sequence"/>
</dbReference>
<feature type="domain" description="Glycine transporter" evidence="8">
    <location>
        <begin position="99"/>
        <end position="174"/>
    </location>
</feature>
<proteinExistence type="inferred from homology"/>
<protein>
    <submittedName>
        <fullName evidence="9">Uncharacterized membrane protein YeiH</fullName>
    </submittedName>
</protein>
<evidence type="ECO:0000256" key="3">
    <source>
        <dbReference type="ARBA" id="ARBA00022475"/>
    </source>
</evidence>
<evidence type="ECO:0000256" key="2">
    <source>
        <dbReference type="ARBA" id="ARBA00008193"/>
    </source>
</evidence>
<keyword evidence="5 7" id="KW-1133">Transmembrane helix</keyword>
<feature type="transmembrane region" description="Helical" evidence="7">
    <location>
        <begin position="32"/>
        <end position="55"/>
    </location>
</feature>
<keyword evidence="10" id="KW-1185">Reference proteome</keyword>
<feature type="transmembrane region" description="Helical" evidence="7">
    <location>
        <begin position="125"/>
        <end position="146"/>
    </location>
</feature>
<evidence type="ECO:0000256" key="6">
    <source>
        <dbReference type="ARBA" id="ARBA00023136"/>
    </source>
</evidence>
<evidence type="ECO:0000313" key="10">
    <source>
        <dbReference type="Proteomes" id="UP000199689"/>
    </source>
</evidence>
<evidence type="ECO:0000256" key="5">
    <source>
        <dbReference type="ARBA" id="ARBA00022989"/>
    </source>
</evidence>
<reference evidence="9 10" key="1">
    <citation type="submission" date="2016-10" db="EMBL/GenBank/DDBJ databases">
        <authorList>
            <person name="de Groot N.N."/>
        </authorList>
    </citation>
    <scope>NUCLEOTIDE SEQUENCE [LARGE SCALE GENOMIC DNA]</scope>
    <source>
        <strain evidence="9 10">DSM 15230</strain>
    </source>
</reference>
<dbReference type="RefSeq" id="WP_091363311.1">
    <property type="nucleotide sequence ID" value="NZ_CAUWGZ010000010.1"/>
</dbReference>
<gene>
    <name evidence="9" type="ORF">SAMN02910343_00399</name>
</gene>
<feature type="domain" description="Glycine transporter" evidence="8">
    <location>
        <begin position="6"/>
        <end position="79"/>
    </location>
</feature>
<feature type="transmembrane region" description="Helical" evidence="7">
    <location>
        <begin position="158"/>
        <end position="174"/>
    </location>
</feature>
<dbReference type="EMBL" id="FMXA01000005">
    <property type="protein sequence ID" value="SDA41404.1"/>
    <property type="molecule type" value="Genomic_DNA"/>
</dbReference>
<evidence type="ECO:0000256" key="1">
    <source>
        <dbReference type="ARBA" id="ARBA00004651"/>
    </source>
</evidence>
<keyword evidence="3" id="KW-1003">Cell membrane</keyword>
<sequence length="216" mass="23411">MTTAAVFDIIGIIAFAFSGAIVGIIKRMDIFGITVLAVLTAVGGGILRDVLVGVIPPTTLVHPYGFILSIITSLFVCFLFETVKFSRKGKRIIAIVYNISDTLGLASFTVTGAVTGLTLYPESSIILPVTLGLITAIGGGIFRDILAHRVPVVLKTDFYAFASILGGILIVCLWEPLGSAIASWCCFLFVTLLRVLAIRYGWQLHHPRPRHIYFKL</sequence>
<feature type="transmembrane region" description="Helical" evidence="7">
    <location>
        <begin position="180"/>
        <end position="202"/>
    </location>
</feature>
<evidence type="ECO:0000259" key="8">
    <source>
        <dbReference type="Pfam" id="PF03458"/>
    </source>
</evidence>
<accession>A0A1G5V6H5</accession>
<dbReference type="AlphaFoldDB" id="A0A1G5V6H5"/>
<dbReference type="GO" id="GO:0005886">
    <property type="term" value="C:plasma membrane"/>
    <property type="evidence" value="ECO:0007669"/>
    <property type="project" value="UniProtKB-SubCell"/>
</dbReference>
<organism evidence="9 10">
    <name type="scientific">Allisonella histaminiformans</name>
    <dbReference type="NCBI Taxonomy" id="209880"/>
    <lineage>
        <taxon>Bacteria</taxon>
        <taxon>Bacillati</taxon>
        <taxon>Bacillota</taxon>
        <taxon>Negativicutes</taxon>
        <taxon>Veillonellales</taxon>
        <taxon>Veillonellaceae</taxon>
        <taxon>Allisonella</taxon>
    </lineage>
</organism>